<dbReference type="GO" id="GO:0016740">
    <property type="term" value="F:transferase activity"/>
    <property type="evidence" value="ECO:0007669"/>
    <property type="project" value="UniProtKB-KW"/>
</dbReference>
<organism evidence="1 2">
    <name type="scientific">Streptococcus pneumoniae</name>
    <dbReference type="NCBI Taxonomy" id="1313"/>
    <lineage>
        <taxon>Bacteria</taxon>
        <taxon>Bacillati</taxon>
        <taxon>Bacillota</taxon>
        <taxon>Bacilli</taxon>
        <taxon>Lactobacillales</taxon>
        <taxon>Streptococcaceae</taxon>
        <taxon>Streptococcus</taxon>
    </lineage>
</organism>
<keyword evidence="1" id="KW-0808">Transferase</keyword>
<feature type="non-terminal residue" evidence="1">
    <location>
        <position position="1"/>
    </location>
</feature>
<dbReference type="RefSeq" id="WP_155474236.1">
    <property type="nucleotide sequence ID" value="NZ_WNHU01000113.1"/>
</dbReference>
<sequence>SKAAHYYTDRLKEWNEALIYSIDKIKEHTGQQFLGKLEKWIEEVKNVKGT</sequence>
<name>A0A7X3BYI1_STREE</name>
<evidence type="ECO:0000313" key="1">
    <source>
        <dbReference type="EMBL" id="MTV44159.1"/>
    </source>
</evidence>
<proteinExistence type="predicted"/>
<protein>
    <submittedName>
        <fullName evidence="1">Accessory Sec system glycosyltransferase Asp1</fullName>
    </submittedName>
</protein>
<gene>
    <name evidence="1" type="ORF">GM545_11325</name>
</gene>
<dbReference type="Pfam" id="PF16993">
    <property type="entry name" value="Asp1"/>
    <property type="match status" value="1"/>
</dbReference>
<dbReference type="EMBL" id="WNHU01000113">
    <property type="protein sequence ID" value="MTV44159.1"/>
    <property type="molecule type" value="Genomic_DNA"/>
</dbReference>
<dbReference type="Proteomes" id="UP000467349">
    <property type="component" value="Unassembled WGS sequence"/>
</dbReference>
<dbReference type="AlphaFoldDB" id="A0A7X3BYI1"/>
<reference evidence="1 2" key="1">
    <citation type="submission" date="2019-11" db="EMBL/GenBank/DDBJ databases">
        <title>Growth characteristics of pneumococcus vary with the chemical composition of the capsule and with environmental conditions.</title>
        <authorList>
            <person name="Tothpal A."/>
            <person name="Desobry K."/>
            <person name="Joshi S."/>
            <person name="Wyllie A.L."/>
            <person name="Weinberger D.M."/>
        </authorList>
    </citation>
    <scope>NUCLEOTIDE SEQUENCE [LARGE SCALE GENOMIC DNA]</scope>
    <source>
        <strain evidence="2">pnumococcus09N</strain>
    </source>
</reference>
<accession>A0A7X3BYI1</accession>
<evidence type="ECO:0000313" key="2">
    <source>
        <dbReference type="Proteomes" id="UP000467349"/>
    </source>
</evidence>
<comment type="caution">
    <text evidence="1">The sequence shown here is derived from an EMBL/GenBank/DDBJ whole genome shotgun (WGS) entry which is preliminary data.</text>
</comment>
<dbReference type="GO" id="GO:0015031">
    <property type="term" value="P:protein transport"/>
    <property type="evidence" value="ECO:0007669"/>
    <property type="project" value="InterPro"/>
</dbReference>
<dbReference type="InterPro" id="IPR022372">
    <property type="entry name" value="Accessory_SS_Asp1"/>
</dbReference>